<dbReference type="PANTHER" id="PTHR16469:SF27">
    <property type="entry name" value="UBIQUITIN-ASSOCIATED AND SH3 DOMAIN-CONTAINING BA-RELATED"/>
    <property type="match status" value="1"/>
</dbReference>
<dbReference type="PANTHER" id="PTHR16469">
    <property type="entry name" value="UBIQUITIN-ASSOCIATED AND SH3 DOMAIN-CONTAINING BA-RELATED"/>
    <property type="match status" value="1"/>
</dbReference>
<dbReference type="CDD" id="cd07067">
    <property type="entry name" value="HP_PGM_like"/>
    <property type="match status" value="1"/>
</dbReference>
<organism evidence="2 3">
    <name type="scientific">Prymnesium parvum</name>
    <name type="common">Toxic golden alga</name>
    <dbReference type="NCBI Taxonomy" id="97485"/>
    <lineage>
        <taxon>Eukaryota</taxon>
        <taxon>Haptista</taxon>
        <taxon>Haptophyta</taxon>
        <taxon>Prymnesiophyceae</taxon>
        <taxon>Prymnesiales</taxon>
        <taxon>Prymnesiaceae</taxon>
        <taxon>Prymnesium</taxon>
    </lineage>
</organism>
<dbReference type="InterPro" id="IPR029033">
    <property type="entry name" value="His_PPase_superfam"/>
</dbReference>
<dbReference type="InterPro" id="IPR051710">
    <property type="entry name" value="Phosphatase_SH3-domain"/>
</dbReference>
<feature type="compositionally biased region" description="Low complexity" evidence="1">
    <location>
        <begin position="271"/>
        <end position="281"/>
    </location>
</feature>
<evidence type="ECO:0000313" key="3">
    <source>
        <dbReference type="Proteomes" id="UP001515480"/>
    </source>
</evidence>
<dbReference type="InterPro" id="IPR013078">
    <property type="entry name" value="His_Pase_superF_clade-1"/>
</dbReference>
<comment type="caution">
    <text evidence="2">The sequence shown here is derived from an EMBL/GenBank/DDBJ whole genome shotgun (WGS) entry which is preliminary data.</text>
</comment>
<accession>A0AB34K6V8</accession>
<dbReference type="Gene3D" id="3.40.50.1240">
    <property type="entry name" value="Phosphoglycerate mutase-like"/>
    <property type="match status" value="1"/>
</dbReference>
<dbReference type="Proteomes" id="UP001515480">
    <property type="component" value="Unassembled WGS sequence"/>
</dbReference>
<proteinExistence type="predicted"/>
<name>A0AB34K6V8_PRYPA</name>
<evidence type="ECO:0000313" key="2">
    <source>
        <dbReference type="EMBL" id="KAL1528932.1"/>
    </source>
</evidence>
<protein>
    <submittedName>
        <fullName evidence="2">Uncharacterized protein</fullName>
    </submittedName>
</protein>
<keyword evidence="3" id="KW-1185">Reference proteome</keyword>
<dbReference type="Pfam" id="PF00300">
    <property type="entry name" value="His_Phos_1"/>
    <property type="match status" value="1"/>
</dbReference>
<feature type="region of interest" description="Disordered" evidence="1">
    <location>
        <begin position="249"/>
        <end position="297"/>
    </location>
</feature>
<dbReference type="SUPFAM" id="SSF53254">
    <property type="entry name" value="Phosphoglycerate mutase-like"/>
    <property type="match status" value="1"/>
</dbReference>
<sequence>MVHRSFVGGIMATVLLIRHADRYDYAVAQAAWKKRCAEVGPLRPSDPPLSALGHRQARALAAHLSSRRLDAIFVSPYLRALQTAQPLAHATGLPLLVDPTFSEAHQYPRELPPLAQRLPYFPEIDETYAPMLPSVVTEGADGVEPHRESRLEHMRRMIFAARRLRGPRFAGKTVAIVTHAASVGLIAALRAEAEGGATLEAAGKLAPCGVYELRLAPDGTLAVEGRGDDTSSYTSGLPVGPTSAWGFASSKEPLESSERTWQEALRLGPTDPADVRPVSPVRVDDEEVGDVYEPESV</sequence>
<reference evidence="2 3" key="1">
    <citation type="journal article" date="2024" name="Science">
        <title>Giant polyketide synthase enzymes in the biosynthesis of giant marine polyether toxins.</title>
        <authorList>
            <person name="Fallon T.R."/>
            <person name="Shende V.V."/>
            <person name="Wierzbicki I.H."/>
            <person name="Pendleton A.L."/>
            <person name="Watervoot N.F."/>
            <person name="Auber R.P."/>
            <person name="Gonzalez D.J."/>
            <person name="Wisecaver J.H."/>
            <person name="Moore B.S."/>
        </authorList>
    </citation>
    <scope>NUCLEOTIDE SEQUENCE [LARGE SCALE GENOMIC DNA]</scope>
    <source>
        <strain evidence="2 3">12B1</strain>
    </source>
</reference>
<feature type="compositionally biased region" description="Basic and acidic residues" evidence="1">
    <location>
        <begin position="252"/>
        <end position="261"/>
    </location>
</feature>
<evidence type="ECO:0000256" key="1">
    <source>
        <dbReference type="SAM" id="MobiDB-lite"/>
    </source>
</evidence>
<dbReference type="SMART" id="SM00855">
    <property type="entry name" value="PGAM"/>
    <property type="match status" value="1"/>
</dbReference>
<gene>
    <name evidence="2" type="ORF">AB1Y20_010254</name>
</gene>
<dbReference type="EMBL" id="JBGBPQ010000002">
    <property type="protein sequence ID" value="KAL1528932.1"/>
    <property type="molecule type" value="Genomic_DNA"/>
</dbReference>
<feature type="compositionally biased region" description="Acidic residues" evidence="1">
    <location>
        <begin position="284"/>
        <end position="297"/>
    </location>
</feature>
<dbReference type="AlphaFoldDB" id="A0AB34K6V8"/>